<protein>
    <submittedName>
        <fullName evidence="1">Uncharacterized protein</fullName>
    </submittedName>
</protein>
<sequence>MFIVALHVGLALWRLENGLRRFLPSPQRSDPYVHHICGEGTGPLLSIAAKSGSQNARQGTEAVGVSLAPMHPKENWFSSVADLLAAHVCQDHFEWSVGHRQLNLSDSRRVGTWNQSCNVIREQTSPKDTHNLKKPYCAVLLQTMYMVMPDASSSFIRRSNSELRPSLGGTVRPREEELACALSHWIGLREYILQTCASTQAFVAAHMPLGGWGSTLGFLVKELREQRLSAPVEGIHTSDLVGGLLAVRVCHDHFDEVVVVEPEAWIKFPETGRSDPWNQESKRSSDAFWVGIIRTFVKLSARLPVSLGTLTTLDRSGSLLLSLRAVLVSGMISRATNQLALDQLKITYDQKVHYSTVQFNCVMLELPGLPKRFTKRISTFSAWMETSLCFSPLGVGDLPVTLEECKAFT</sequence>
<evidence type="ECO:0000313" key="2">
    <source>
        <dbReference type="Proteomes" id="UP001175226"/>
    </source>
</evidence>
<name>A0AA39JIE4_9AGAR</name>
<dbReference type="EMBL" id="JAUEPT010000026">
    <property type="protein sequence ID" value="KAK0442346.1"/>
    <property type="molecule type" value="Genomic_DNA"/>
</dbReference>
<accession>A0AA39JIE4</accession>
<dbReference type="AlphaFoldDB" id="A0AA39JIE4"/>
<reference evidence="1" key="1">
    <citation type="submission" date="2023-06" db="EMBL/GenBank/DDBJ databases">
        <authorList>
            <consortium name="Lawrence Berkeley National Laboratory"/>
            <person name="Ahrendt S."/>
            <person name="Sahu N."/>
            <person name="Indic B."/>
            <person name="Wong-Bajracharya J."/>
            <person name="Merenyi Z."/>
            <person name="Ke H.-M."/>
            <person name="Monk M."/>
            <person name="Kocsube S."/>
            <person name="Drula E."/>
            <person name="Lipzen A."/>
            <person name="Balint B."/>
            <person name="Henrissat B."/>
            <person name="Andreopoulos B."/>
            <person name="Martin F.M."/>
            <person name="Harder C.B."/>
            <person name="Rigling D."/>
            <person name="Ford K.L."/>
            <person name="Foster G.D."/>
            <person name="Pangilinan J."/>
            <person name="Papanicolaou A."/>
            <person name="Barry K."/>
            <person name="LaButti K."/>
            <person name="Viragh M."/>
            <person name="Koriabine M."/>
            <person name="Yan M."/>
            <person name="Riley R."/>
            <person name="Champramary S."/>
            <person name="Plett K.L."/>
            <person name="Tsai I.J."/>
            <person name="Slot J."/>
            <person name="Sipos G."/>
            <person name="Plett J."/>
            <person name="Nagy L.G."/>
            <person name="Grigoriev I.V."/>
        </authorList>
    </citation>
    <scope>NUCLEOTIDE SEQUENCE</scope>
    <source>
        <strain evidence="1">FPL87.14</strain>
    </source>
</reference>
<organism evidence="1 2">
    <name type="scientific">Armillaria borealis</name>
    <dbReference type="NCBI Taxonomy" id="47425"/>
    <lineage>
        <taxon>Eukaryota</taxon>
        <taxon>Fungi</taxon>
        <taxon>Dikarya</taxon>
        <taxon>Basidiomycota</taxon>
        <taxon>Agaricomycotina</taxon>
        <taxon>Agaricomycetes</taxon>
        <taxon>Agaricomycetidae</taxon>
        <taxon>Agaricales</taxon>
        <taxon>Marasmiineae</taxon>
        <taxon>Physalacriaceae</taxon>
        <taxon>Armillaria</taxon>
    </lineage>
</organism>
<proteinExistence type="predicted"/>
<comment type="caution">
    <text evidence="1">The sequence shown here is derived from an EMBL/GenBank/DDBJ whole genome shotgun (WGS) entry which is preliminary data.</text>
</comment>
<keyword evidence="2" id="KW-1185">Reference proteome</keyword>
<dbReference type="Proteomes" id="UP001175226">
    <property type="component" value="Unassembled WGS sequence"/>
</dbReference>
<evidence type="ECO:0000313" key="1">
    <source>
        <dbReference type="EMBL" id="KAK0442346.1"/>
    </source>
</evidence>
<gene>
    <name evidence="1" type="ORF">EV421DRAFT_1736211</name>
</gene>